<sequence>MNDGQPVLRGRVVTSTGIIDDAVIEVLDGRIEAVRPLAQWTFGNRGAEPPAHLGTLLPGLVDIHNHGGFGHRFDTTDPEQARAAARYHHRQGATTVLASIVTAAPDTMVAQVAALREVAASGEIAGIHVEGPFLSEKRCGAQDPRYLLDPDPDLIRRLLDAAGGYLRVMTLAPERPGFAAAAGQLAEHDVVVALGHTDAGYERFREALAPSGSGTLVTHLANTMAPLHHRAPGPVAAALVAAAAGDVVVEMIGDGVHIESGFAALVFATAPHRVALVTDAMQAAGLPDGDYRLGPQAVRVEAGVARVPGGALAGGTATQLQCLRWAVHECGVDPVDAVRAATATPAAAIGATAVGDLRPGMSADVLVVDSDLELRAVLRRGQWLR</sequence>
<gene>
    <name evidence="9" type="primary">nagA</name>
    <name evidence="9" type="ORF">B7C42_03946</name>
</gene>
<evidence type="ECO:0000256" key="3">
    <source>
        <dbReference type="ARBA" id="ARBA00022801"/>
    </source>
</evidence>
<dbReference type="Proteomes" id="UP000215506">
    <property type="component" value="Unassembled WGS sequence"/>
</dbReference>
<comment type="cofactor">
    <cofactor evidence="7">
        <name>a divalent metal cation</name>
        <dbReference type="ChEBI" id="CHEBI:60240"/>
    </cofactor>
    <text evidence="7">Binds 1 divalent metal cation per subunit.</text>
</comment>
<organism evidence="9 10">
    <name type="scientific">Nocardia cerradoensis</name>
    <dbReference type="NCBI Taxonomy" id="85688"/>
    <lineage>
        <taxon>Bacteria</taxon>
        <taxon>Bacillati</taxon>
        <taxon>Actinomycetota</taxon>
        <taxon>Actinomycetes</taxon>
        <taxon>Mycobacteriales</taxon>
        <taxon>Nocardiaceae</taxon>
        <taxon>Nocardia</taxon>
    </lineage>
</organism>
<dbReference type="GO" id="GO:0046872">
    <property type="term" value="F:metal ion binding"/>
    <property type="evidence" value="ECO:0007669"/>
    <property type="project" value="UniProtKB-KW"/>
</dbReference>
<evidence type="ECO:0000313" key="10">
    <source>
        <dbReference type="Proteomes" id="UP000215506"/>
    </source>
</evidence>
<proteinExistence type="inferred from homology"/>
<comment type="similarity">
    <text evidence="1 5">Belongs to the metallo-dependent hydrolases superfamily. NagA family.</text>
</comment>
<comment type="caution">
    <text evidence="9">The sequence shown here is derived from an EMBL/GenBank/DDBJ whole genome shotgun (WGS) entry which is preliminary data.</text>
</comment>
<feature type="binding site" evidence="7">
    <location>
        <position position="130"/>
    </location>
    <ligand>
        <name>Zn(2+)</name>
        <dbReference type="ChEBI" id="CHEBI:29105"/>
    </ligand>
</feature>
<dbReference type="InterPro" id="IPR032466">
    <property type="entry name" value="Metal_Hydrolase"/>
</dbReference>
<dbReference type="AlphaFoldDB" id="A0A231H4C9"/>
<dbReference type="EMBL" id="NGAF01000008">
    <property type="protein sequence ID" value="OXR43711.1"/>
    <property type="molecule type" value="Genomic_DNA"/>
</dbReference>
<dbReference type="GO" id="GO:0006046">
    <property type="term" value="P:N-acetylglucosamine catabolic process"/>
    <property type="evidence" value="ECO:0007669"/>
    <property type="project" value="TreeGrafter"/>
</dbReference>
<dbReference type="PIRSF" id="PIRSF038994">
    <property type="entry name" value="NagA"/>
    <property type="match status" value="1"/>
</dbReference>
<accession>A0A231H4C9</accession>
<evidence type="ECO:0000259" key="8">
    <source>
        <dbReference type="Pfam" id="PF01979"/>
    </source>
</evidence>
<evidence type="ECO:0000313" key="9">
    <source>
        <dbReference type="EMBL" id="OXR43711.1"/>
    </source>
</evidence>
<dbReference type="GO" id="GO:0008448">
    <property type="term" value="F:N-acetylglucosamine-6-phosphate deacetylase activity"/>
    <property type="evidence" value="ECO:0007669"/>
    <property type="project" value="UniProtKB-EC"/>
</dbReference>
<feature type="binding site" evidence="7">
    <location>
        <position position="196"/>
    </location>
    <ligand>
        <name>Zn(2+)</name>
        <dbReference type="ChEBI" id="CHEBI:29105"/>
    </ligand>
</feature>
<keyword evidence="10" id="KW-1185">Reference proteome</keyword>
<evidence type="ECO:0000256" key="2">
    <source>
        <dbReference type="ARBA" id="ARBA00022723"/>
    </source>
</evidence>
<evidence type="ECO:0000256" key="4">
    <source>
        <dbReference type="ARBA" id="ARBA00023277"/>
    </source>
</evidence>
<dbReference type="Gene3D" id="3.20.20.140">
    <property type="entry name" value="Metal-dependent hydrolases"/>
    <property type="match status" value="1"/>
</dbReference>
<dbReference type="PANTHER" id="PTHR11113">
    <property type="entry name" value="N-ACETYLGLUCOSAMINE-6-PHOSPHATE DEACETYLASE"/>
    <property type="match status" value="1"/>
</dbReference>
<evidence type="ECO:0000256" key="1">
    <source>
        <dbReference type="ARBA" id="ARBA00010716"/>
    </source>
</evidence>
<protein>
    <submittedName>
        <fullName evidence="9">N-acetylglucosamine-6-phosphate deacetylase</fullName>
        <ecNumber evidence="9">3.5.1.25</ecNumber>
    </submittedName>
</protein>
<dbReference type="Gene3D" id="2.30.40.10">
    <property type="entry name" value="Urease, subunit C, domain 1"/>
    <property type="match status" value="1"/>
</dbReference>
<dbReference type="InterPro" id="IPR003764">
    <property type="entry name" value="GlcNAc_6-P_deAcase"/>
</dbReference>
<dbReference type="InterPro" id="IPR006680">
    <property type="entry name" value="Amidohydro-rel"/>
</dbReference>
<dbReference type="Pfam" id="PF01979">
    <property type="entry name" value="Amidohydro_1"/>
    <property type="match status" value="1"/>
</dbReference>
<dbReference type="InterPro" id="IPR011059">
    <property type="entry name" value="Metal-dep_hydrolase_composite"/>
</dbReference>
<feature type="active site" description="Proton donor/acceptor" evidence="6">
    <location>
        <position position="279"/>
    </location>
</feature>
<reference evidence="9 10" key="1">
    <citation type="submission" date="2017-07" db="EMBL/GenBank/DDBJ databases">
        <title>First draft Genome Sequence of Nocardia cerradoensis isolated from human infection.</title>
        <authorList>
            <person name="Carrasco G."/>
        </authorList>
    </citation>
    <scope>NUCLEOTIDE SEQUENCE [LARGE SCALE GENOMIC DNA]</scope>
    <source>
        <strain evidence="9 10">CNM20130759</strain>
    </source>
</reference>
<dbReference type="EC" id="3.5.1.25" evidence="9"/>
<dbReference type="RefSeq" id="WP_094026144.1">
    <property type="nucleotide sequence ID" value="NZ_NGAF01000008.1"/>
</dbReference>
<name>A0A231H4C9_9NOCA</name>
<keyword evidence="4 5" id="KW-0119">Carbohydrate metabolism</keyword>
<dbReference type="PANTHER" id="PTHR11113:SF14">
    <property type="entry name" value="N-ACETYLGLUCOSAMINE-6-PHOSPHATE DEACETYLASE"/>
    <property type="match status" value="1"/>
</dbReference>
<dbReference type="NCBIfam" id="TIGR00221">
    <property type="entry name" value="nagA"/>
    <property type="match status" value="1"/>
</dbReference>
<evidence type="ECO:0000256" key="5">
    <source>
        <dbReference type="PIRNR" id="PIRNR038994"/>
    </source>
</evidence>
<feature type="binding site" evidence="7">
    <location>
        <position position="219"/>
    </location>
    <ligand>
        <name>Zn(2+)</name>
        <dbReference type="ChEBI" id="CHEBI:29105"/>
    </ligand>
</feature>
<keyword evidence="3 5" id="KW-0378">Hydrolase</keyword>
<keyword evidence="2 7" id="KW-0479">Metal-binding</keyword>
<feature type="domain" description="Amidohydrolase-related" evidence="8">
    <location>
        <begin position="55"/>
        <end position="372"/>
    </location>
</feature>
<evidence type="ECO:0000256" key="7">
    <source>
        <dbReference type="PIRSR" id="PIRSR038994-3"/>
    </source>
</evidence>
<evidence type="ECO:0000256" key="6">
    <source>
        <dbReference type="PIRSR" id="PIRSR038994-1"/>
    </source>
</evidence>
<dbReference type="SUPFAM" id="SSF51556">
    <property type="entry name" value="Metallo-dependent hydrolases"/>
    <property type="match status" value="1"/>
</dbReference>
<dbReference type="SUPFAM" id="SSF51338">
    <property type="entry name" value="Composite domain of metallo-dependent hydrolases"/>
    <property type="match status" value="1"/>
</dbReference>